<dbReference type="InterPro" id="IPR045315">
    <property type="entry name" value="Mtm1-like"/>
</dbReference>
<evidence type="ECO:0000313" key="13">
    <source>
        <dbReference type="EMBL" id="ORY97786.1"/>
    </source>
</evidence>
<dbReference type="Gene3D" id="1.50.40.10">
    <property type="entry name" value="Mitochondrial carrier domain"/>
    <property type="match status" value="1"/>
</dbReference>
<dbReference type="SUPFAM" id="SSF103506">
    <property type="entry name" value="Mitochondrial carrier"/>
    <property type="match status" value="1"/>
</dbReference>
<feature type="repeat" description="Solcar" evidence="10">
    <location>
        <begin position="6"/>
        <end position="93"/>
    </location>
</feature>
<evidence type="ECO:0000256" key="6">
    <source>
        <dbReference type="ARBA" id="ARBA00022792"/>
    </source>
</evidence>
<dbReference type="OMA" id="DQTSVGA"/>
<dbReference type="Pfam" id="PF00153">
    <property type="entry name" value="Mito_carr"/>
    <property type="match status" value="3"/>
</dbReference>
<evidence type="ECO:0000256" key="12">
    <source>
        <dbReference type="SAM" id="Phobius"/>
    </source>
</evidence>
<dbReference type="InterPro" id="IPR018108">
    <property type="entry name" value="MCP_transmembrane"/>
</dbReference>
<protein>
    <submittedName>
        <fullName evidence="13">Mitochondrial carrier domain-containing protein</fullName>
    </submittedName>
</protein>
<evidence type="ECO:0000256" key="2">
    <source>
        <dbReference type="ARBA" id="ARBA00006375"/>
    </source>
</evidence>
<evidence type="ECO:0000256" key="4">
    <source>
        <dbReference type="ARBA" id="ARBA00022692"/>
    </source>
</evidence>
<name>A0A1X2HH55_SYNRA</name>
<dbReference type="GO" id="GO:1990542">
    <property type="term" value="P:mitochondrial transmembrane transport"/>
    <property type="evidence" value="ECO:0007669"/>
    <property type="project" value="InterPro"/>
</dbReference>
<dbReference type="PRINTS" id="PR00926">
    <property type="entry name" value="MITOCARRIER"/>
</dbReference>
<dbReference type="STRING" id="13706.A0A1X2HH55"/>
<keyword evidence="4 10" id="KW-0812">Transmembrane</keyword>
<evidence type="ECO:0000256" key="11">
    <source>
        <dbReference type="RuleBase" id="RU000488"/>
    </source>
</evidence>
<dbReference type="GO" id="GO:0005743">
    <property type="term" value="C:mitochondrial inner membrane"/>
    <property type="evidence" value="ECO:0007669"/>
    <property type="project" value="UniProtKB-SubCell"/>
</dbReference>
<dbReference type="InterPro" id="IPR002067">
    <property type="entry name" value="MCP"/>
</dbReference>
<evidence type="ECO:0000256" key="8">
    <source>
        <dbReference type="ARBA" id="ARBA00023128"/>
    </source>
</evidence>
<evidence type="ECO:0000256" key="3">
    <source>
        <dbReference type="ARBA" id="ARBA00022448"/>
    </source>
</evidence>
<comment type="similarity">
    <text evidence="2 11">Belongs to the mitochondrial carrier (TC 2.A.29) family.</text>
</comment>
<gene>
    <name evidence="13" type="ORF">BCR43DRAFT_438543</name>
</gene>
<evidence type="ECO:0000256" key="5">
    <source>
        <dbReference type="ARBA" id="ARBA00022737"/>
    </source>
</evidence>
<comment type="subcellular location">
    <subcellularLocation>
        <location evidence="1">Mitochondrion inner membrane</location>
        <topology evidence="1">Multi-pass membrane protein</topology>
    </subcellularLocation>
</comment>
<feature type="transmembrane region" description="Helical" evidence="12">
    <location>
        <begin position="12"/>
        <end position="32"/>
    </location>
</feature>
<keyword evidence="8" id="KW-0496">Mitochondrion</keyword>
<dbReference type="PROSITE" id="PS50920">
    <property type="entry name" value="SOLCAR"/>
    <property type="match status" value="2"/>
</dbReference>
<keyword evidence="9 10" id="KW-0472">Membrane</keyword>
<dbReference type="InterPro" id="IPR023395">
    <property type="entry name" value="MCP_dom_sf"/>
</dbReference>
<keyword evidence="6" id="KW-0999">Mitochondrion inner membrane</keyword>
<dbReference type="PANTHER" id="PTHR45760">
    <property type="entry name" value="FI19922P1-RELATED"/>
    <property type="match status" value="1"/>
</dbReference>
<keyword evidence="5" id="KW-0677">Repeat</keyword>
<dbReference type="OrthoDB" id="1747031at2759"/>
<accession>A0A1X2HH55</accession>
<proteinExistence type="inferred from homology"/>
<feature type="transmembrane region" description="Helical" evidence="12">
    <location>
        <begin position="65"/>
        <end position="85"/>
    </location>
</feature>
<dbReference type="Proteomes" id="UP000242180">
    <property type="component" value="Unassembled WGS sequence"/>
</dbReference>
<keyword evidence="3 11" id="KW-0813">Transport</keyword>
<evidence type="ECO:0000256" key="9">
    <source>
        <dbReference type="ARBA" id="ARBA00023136"/>
    </source>
</evidence>
<dbReference type="AlphaFoldDB" id="A0A1X2HH55"/>
<organism evidence="13 14">
    <name type="scientific">Syncephalastrum racemosum</name>
    <name type="common">Filamentous fungus</name>
    <dbReference type="NCBI Taxonomy" id="13706"/>
    <lineage>
        <taxon>Eukaryota</taxon>
        <taxon>Fungi</taxon>
        <taxon>Fungi incertae sedis</taxon>
        <taxon>Mucoromycota</taxon>
        <taxon>Mucoromycotina</taxon>
        <taxon>Mucoromycetes</taxon>
        <taxon>Mucorales</taxon>
        <taxon>Syncephalastraceae</taxon>
        <taxon>Syncephalastrum</taxon>
    </lineage>
</organism>
<keyword evidence="7 12" id="KW-1133">Transmembrane helix</keyword>
<reference evidence="13 14" key="1">
    <citation type="submission" date="2016-07" db="EMBL/GenBank/DDBJ databases">
        <title>Pervasive Adenine N6-methylation of Active Genes in Fungi.</title>
        <authorList>
            <consortium name="DOE Joint Genome Institute"/>
            <person name="Mondo S.J."/>
            <person name="Dannebaum R.O."/>
            <person name="Kuo R.C."/>
            <person name="Labutti K."/>
            <person name="Haridas S."/>
            <person name="Kuo A."/>
            <person name="Salamov A."/>
            <person name="Ahrendt S.R."/>
            <person name="Lipzen A."/>
            <person name="Sullivan W."/>
            <person name="Andreopoulos W.B."/>
            <person name="Clum A."/>
            <person name="Lindquist E."/>
            <person name="Daum C."/>
            <person name="Ramamoorthy G.K."/>
            <person name="Gryganskyi A."/>
            <person name="Culley D."/>
            <person name="Magnuson J.K."/>
            <person name="James T.Y."/>
            <person name="O'Malley M.A."/>
            <person name="Stajich J.E."/>
            <person name="Spatafora J.W."/>
            <person name="Visel A."/>
            <person name="Grigoriev I.V."/>
        </authorList>
    </citation>
    <scope>NUCLEOTIDE SEQUENCE [LARGE SCALE GENOMIC DNA]</scope>
    <source>
        <strain evidence="13 14">NRRL 2496</strain>
    </source>
</reference>
<feature type="repeat" description="Solcar" evidence="10">
    <location>
        <begin position="99"/>
        <end position="185"/>
    </location>
</feature>
<sequence>MPALTASSTERMISACAGALVTSTFMTPLDVIKTRLQSQTSTSLRLNGTWDGMVKLVRYEGPLSLFRGLSAGLAMAVPATVIYFVGYDAIRDRFKDTPMDPYSPLWAGGAARTFAATIISPVELFRTRMQSAEGAEGIRSVYNGVRKMLYKEGVGSLWRGLIPTMLRDVPFSAIYWMGYETIKKRLTVHDGRTDTLFDFRNSFIAGASSGMFAAVVTTPFDVIKTQRQVTSGTGKFWESSGLYASITHF</sequence>
<evidence type="ECO:0000256" key="7">
    <source>
        <dbReference type="ARBA" id="ARBA00022989"/>
    </source>
</evidence>
<dbReference type="PANTHER" id="PTHR45760:SF2">
    <property type="entry name" value="FI19922P1-RELATED"/>
    <property type="match status" value="1"/>
</dbReference>
<dbReference type="EMBL" id="MCGN01000004">
    <property type="protein sequence ID" value="ORY97786.1"/>
    <property type="molecule type" value="Genomic_DNA"/>
</dbReference>
<evidence type="ECO:0000313" key="14">
    <source>
        <dbReference type="Proteomes" id="UP000242180"/>
    </source>
</evidence>
<evidence type="ECO:0000256" key="1">
    <source>
        <dbReference type="ARBA" id="ARBA00004448"/>
    </source>
</evidence>
<dbReference type="InParanoid" id="A0A1X2HH55"/>
<comment type="caution">
    <text evidence="13">The sequence shown here is derived from an EMBL/GenBank/DDBJ whole genome shotgun (WGS) entry which is preliminary data.</text>
</comment>
<evidence type="ECO:0000256" key="10">
    <source>
        <dbReference type="PROSITE-ProRule" id="PRU00282"/>
    </source>
</evidence>
<keyword evidence="14" id="KW-1185">Reference proteome</keyword>